<dbReference type="InterPro" id="IPR025269">
    <property type="entry name" value="SAM-like_dom"/>
</dbReference>
<feature type="compositionally biased region" description="Polar residues" evidence="4">
    <location>
        <begin position="447"/>
        <end position="457"/>
    </location>
</feature>
<evidence type="ECO:0000256" key="4">
    <source>
        <dbReference type="SAM" id="MobiDB-lite"/>
    </source>
</evidence>
<dbReference type="Pfam" id="PF00589">
    <property type="entry name" value="Phage_integrase"/>
    <property type="match status" value="1"/>
</dbReference>
<gene>
    <name evidence="6" type="ORF">D6B99_16225</name>
</gene>
<dbReference type="GO" id="GO:0003677">
    <property type="term" value="F:DNA binding"/>
    <property type="evidence" value="ECO:0007669"/>
    <property type="project" value="UniProtKB-KW"/>
</dbReference>
<sequence length="457" mass="53254">MFFLVVNLFGKLFGKFIFMTTSVKLYLDTKRIKKNGKYPVKVMVIWNRKFNLYPTGIDLTEQEFSKVHLDKKLRKEFGTISYFLEKADKIANGLEHDFNWLGFKQSYYNNQPEILQGSNNMVSLNIFDHIKEYVDLLHSEGRISTKSTYILTSTYLNKYLGSPKKPVLLFRTIDKLFLNKLEEFLLNTEGLSYSSIGIYMRNIRAIFNLVIDQKKIISRDLYPFGKHGYTPPSTKNTKKALSLTEVGQIYNHKSAVEFSTEAWARDMWLFAYFCNGLNVKDIAHLKYENYDVENNILSFYRAKSRNATKDKLKKIEVFVINDAKGIIEKWGQRPVEKSNFIFNILEKELTAEEEYKREKNAIKTINKYMGKIGIELKLKRKPTTNFARHTFSTVLIRSGEVPIELISEQLGHSNIRTTQLYLDSFEKEQKSKISKHLTAFKPKKENSQQAKNTAPNS</sequence>
<feature type="region of interest" description="Disordered" evidence="4">
    <location>
        <begin position="437"/>
        <end position="457"/>
    </location>
</feature>
<keyword evidence="2" id="KW-0238">DNA-binding</keyword>
<evidence type="ECO:0000256" key="1">
    <source>
        <dbReference type="ARBA" id="ARBA00008857"/>
    </source>
</evidence>
<dbReference type="InterPro" id="IPR050090">
    <property type="entry name" value="Tyrosine_recombinase_XerCD"/>
</dbReference>
<organism evidence="6 7">
    <name type="scientific">Arachidicoccus soli</name>
    <dbReference type="NCBI Taxonomy" id="2341117"/>
    <lineage>
        <taxon>Bacteria</taxon>
        <taxon>Pseudomonadati</taxon>
        <taxon>Bacteroidota</taxon>
        <taxon>Chitinophagia</taxon>
        <taxon>Chitinophagales</taxon>
        <taxon>Chitinophagaceae</taxon>
        <taxon>Arachidicoccus</taxon>
    </lineage>
</organism>
<keyword evidence="3" id="KW-0233">DNA recombination</keyword>
<dbReference type="KEGG" id="ark:D6B99_16225"/>
<dbReference type="AlphaFoldDB" id="A0A386HUJ4"/>
<dbReference type="InterPro" id="IPR011010">
    <property type="entry name" value="DNA_brk_join_enz"/>
</dbReference>
<keyword evidence="7" id="KW-1185">Reference proteome</keyword>
<dbReference type="SUPFAM" id="SSF56349">
    <property type="entry name" value="DNA breaking-rejoining enzymes"/>
    <property type="match status" value="1"/>
</dbReference>
<name>A0A386HUJ4_9BACT</name>
<accession>A0A386HUJ4</accession>
<dbReference type="Gene3D" id="1.10.443.10">
    <property type="entry name" value="Intergrase catalytic core"/>
    <property type="match status" value="1"/>
</dbReference>
<feature type="domain" description="Tyr recombinase" evidence="5">
    <location>
        <begin position="236"/>
        <end position="434"/>
    </location>
</feature>
<proteinExistence type="inferred from homology"/>
<dbReference type="GO" id="GO:0015074">
    <property type="term" value="P:DNA integration"/>
    <property type="evidence" value="ECO:0007669"/>
    <property type="project" value="InterPro"/>
</dbReference>
<dbReference type="Gene3D" id="1.10.150.130">
    <property type="match status" value="1"/>
</dbReference>
<protein>
    <recommendedName>
        <fullName evidence="5">Tyr recombinase domain-containing protein</fullName>
    </recommendedName>
</protein>
<evidence type="ECO:0000259" key="5">
    <source>
        <dbReference type="PROSITE" id="PS51898"/>
    </source>
</evidence>
<dbReference type="PANTHER" id="PTHR30349">
    <property type="entry name" value="PHAGE INTEGRASE-RELATED"/>
    <property type="match status" value="1"/>
</dbReference>
<dbReference type="OrthoDB" id="1094492at2"/>
<dbReference type="PANTHER" id="PTHR30349:SF64">
    <property type="entry name" value="PROPHAGE INTEGRASE INTD-RELATED"/>
    <property type="match status" value="1"/>
</dbReference>
<dbReference type="GO" id="GO:0006310">
    <property type="term" value="P:DNA recombination"/>
    <property type="evidence" value="ECO:0007669"/>
    <property type="project" value="UniProtKB-KW"/>
</dbReference>
<dbReference type="Pfam" id="PF13102">
    <property type="entry name" value="Phage_int_SAM_5"/>
    <property type="match status" value="1"/>
</dbReference>
<dbReference type="Pfam" id="PF17293">
    <property type="entry name" value="Arm-DNA-bind_5"/>
    <property type="match status" value="1"/>
</dbReference>
<dbReference type="InterPro" id="IPR010998">
    <property type="entry name" value="Integrase_recombinase_N"/>
</dbReference>
<dbReference type="InterPro" id="IPR002104">
    <property type="entry name" value="Integrase_catalytic"/>
</dbReference>
<dbReference type="PROSITE" id="PS51898">
    <property type="entry name" value="TYR_RECOMBINASE"/>
    <property type="match status" value="1"/>
</dbReference>
<comment type="similarity">
    <text evidence="1">Belongs to the 'phage' integrase family.</text>
</comment>
<evidence type="ECO:0000313" key="7">
    <source>
        <dbReference type="Proteomes" id="UP000266118"/>
    </source>
</evidence>
<dbReference type="EMBL" id="CP032489">
    <property type="protein sequence ID" value="AYD49024.1"/>
    <property type="molecule type" value="Genomic_DNA"/>
</dbReference>
<dbReference type="Proteomes" id="UP000266118">
    <property type="component" value="Chromosome"/>
</dbReference>
<dbReference type="InterPro" id="IPR035386">
    <property type="entry name" value="Arm-DNA-bind_5"/>
</dbReference>
<evidence type="ECO:0000256" key="3">
    <source>
        <dbReference type="ARBA" id="ARBA00023172"/>
    </source>
</evidence>
<dbReference type="InterPro" id="IPR013762">
    <property type="entry name" value="Integrase-like_cat_sf"/>
</dbReference>
<reference evidence="6 7" key="1">
    <citation type="submission" date="2018-09" db="EMBL/GenBank/DDBJ databases">
        <title>Arachidicoccus sp. nov., a bacterium isolated from soil.</title>
        <authorList>
            <person name="Weon H.-Y."/>
            <person name="Kwon S.-W."/>
            <person name="Lee S.A."/>
        </authorList>
    </citation>
    <scope>NUCLEOTIDE SEQUENCE [LARGE SCALE GENOMIC DNA]</scope>
    <source>
        <strain evidence="6 7">KIS59-12</strain>
    </source>
</reference>
<evidence type="ECO:0000313" key="6">
    <source>
        <dbReference type="EMBL" id="AYD49024.1"/>
    </source>
</evidence>
<evidence type="ECO:0000256" key="2">
    <source>
        <dbReference type="ARBA" id="ARBA00023125"/>
    </source>
</evidence>